<proteinExistence type="predicted"/>
<gene>
    <name evidence="1" type="ORF">LOC71_18310</name>
</gene>
<name>A0ABS8NKZ6_9BACT</name>
<dbReference type="EMBL" id="JAJKFW010000025">
    <property type="protein sequence ID" value="MCC9644234.1"/>
    <property type="molecule type" value="Genomic_DNA"/>
</dbReference>
<keyword evidence="2" id="KW-1185">Reference proteome</keyword>
<dbReference type="Proteomes" id="UP001430306">
    <property type="component" value="Unassembled WGS sequence"/>
</dbReference>
<evidence type="ECO:0000313" key="2">
    <source>
        <dbReference type="Proteomes" id="UP001430306"/>
    </source>
</evidence>
<sequence>MSESSRVVCPLCPLHCDDVLVASDGKVSEPACAAKKFATLDSQTERISGVNLRQIASTGKPIRVITTGVDLVAARQLVQWQQEGTVDVKLESDPSVRAIGTVTGRDGIVSATLSELVTHADLVWLIGDAQTEWPRFEDRIRLDQPVPNGSGKTRVVKRWERWAADFAGRMHHAIEHPNDDSIESEFQSRANDFRSSEYAAVVIAPGAFDPEEAEMTAAMVARIVRRRNESARCVCITLDPASTMRGVHAWQTNESLAVVDSDEEFASDAFTVRVVGIGENHPLTRRVDLQIGGEDPGADLAKAFMPASPWVNSMVVRGDGSVTLPLEVPAAVSGESPTVIEQLQKVMSK</sequence>
<dbReference type="RefSeq" id="WP_230275368.1">
    <property type="nucleotide sequence ID" value="NZ_JAJKFW010000025.1"/>
</dbReference>
<organism evidence="1 2">
    <name type="scientific">Rhodopirellula halodulae</name>
    <dbReference type="NCBI Taxonomy" id="2894198"/>
    <lineage>
        <taxon>Bacteria</taxon>
        <taxon>Pseudomonadati</taxon>
        <taxon>Planctomycetota</taxon>
        <taxon>Planctomycetia</taxon>
        <taxon>Pirellulales</taxon>
        <taxon>Pirellulaceae</taxon>
        <taxon>Rhodopirellula</taxon>
    </lineage>
</organism>
<evidence type="ECO:0000313" key="1">
    <source>
        <dbReference type="EMBL" id="MCC9644234.1"/>
    </source>
</evidence>
<comment type="caution">
    <text evidence="1">The sequence shown here is derived from an EMBL/GenBank/DDBJ whole genome shotgun (WGS) entry which is preliminary data.</text>
</comment>
<reference evidence="1" key="1">
    <citation type="submission" date="2021-11" db="EMBL/GenBank/DDBJ databases">
        <title>Genome sequence.</title>
        <authorList>
            <person name="Sun Q."/>
        </authorList>
    </citation>
    <scope>NUCLEOTIDE SEQUENCE</scope>
    <source>
        <strain evidence="1">JC740</strain>
    </source>
</reference>
<evidence type="ECO:0008006" key="3">
    <source>
        <dbReference type="Google" id="ProtNLM"/>
    </source>
</evidence>
<protein>
    <recommendedName>
        <fullName evidence="3">Formylmethanofuran dehydrogenase subunit B</fullName>
    </recommendedName>
</protein>
<accession>A0ABS8NKZ6</accession>